<dbReference type="SUPFAM" id="SSF56784">
    <property type="entry name" value="HAD-like"/>
    <property type="match status" value="1"/>
</dbReference>
<dbReference type="AlphaFoldDB" id="A0A388L7F2"/>
<dbReference type="InterPro" id="IPR036412">
    <property type="entry name" value="HAD-like_sf"/>
</dbReference>
<dbReference type="STRING" id="69332.A0A388L7F2"/>
<dbReference type="SFLD" id="SFLDS00003">
    <property type="entry name" value="Haloacid_Dehalogenase"/>
    <property type="match status" value="1"/>
</dbReference>
<reference evidence="2 3" key="1">
    <citation type="journal article" date="2018" name="Cell">
        <title>The Chara Genome: Secondary Complexity and Implications for Plant Terrestrialization.</title>
        <authorList>
            <person name="Nishiyama T."/>
            <person name="Sakayama H."/>
            <person name="Vries J.D."/>
            <person name="Buschmann H."/>
            <person name="Saint-Marcoux D."/>
            <person name="Ullrich K.K."/>
            <person name="Haas F.B."/>
            <person name="Vanderstraeten L."/>
            <person name="Becker D."/>
            <person name="Lang D."/>
            <person name="Vosolsobe S."/>
            <person name="Rombauts S."/>
            <person name="Wilhelmsson P.K.I."/>
            <person name="Janitza P."/>
            <person name="Kern R."/>
            <person name="Heyl A."/>
            <person name="Rumpler F."/>
            <person name="Villalobos L.I.A.C."/>
            <person name="Clay J.M."/>
            <person name="Skokan R."/>
            <person name="Toyoda A."/>
            <person name="Suzuki Y."/>
            <person name="Kagoshima H."/>
            <person name="Schijlen E."/>
            <person name="Tajeshwar N."/>
            <person name="Catarino B."/>
            <person name="Hetherington A.J."/>
            <person name="Saltykova A."/>
            <person name="Bonnot C."/>
            <person name="Breuninger H."/>
            <person name="Symeonidi A."/>
            <person name="Radhakrishnan G.V."/>
            <person name="Van Nieuwerburgh F."/>
            <person name="Deforce D."/>
            <person name="Chang C."/>
            <person name="Karol K.G."/>
            <person name="Hedrich R."/>
            <person name="Ulvskov P."/>
            <person name="Glockner G."/>
            <person name="Delwiche C.F."/>
            <person name="Petrasek J."/>
            <person name="Van de Peer Y."/>
            <person name="Friml J."/>
            <person name="Beilby M."/>
            <person name="Dolan L."/>
            <person name="Kohara Y."/>
            <person name="Sugano S."/>
            <person name="Fujiyama A."/>
            <person name="Delaux P.-M."/>
            <person name="Quint M."/>
            <person name="TheiBen G."/>
            <person name="Hagemann M."/>
            <person name="Harholt J."/>
            <person name="Dunand C."/>
            <person name="Zachgo S."/>
            <person name="Langdale J."/>
            <person name="Maumus F."/>
            <person name="Straeten D.V.D."/>
            <person name="Gould S.B."/>
            <person name="Rensing S.A."/>
        </authorList>
    </citation>
    <scope>NUCLEOTIDE SEQUENCE [LARGE SCALE GENOMIC DNA]</scope>
    <source>
        <strain evidence="2 3">S276</strain>
    </source>
</reference>
<dbReference type="Pfam" id="PF12689">
    <property type="entry name" value="Acid_PPase"/>
    <property type="match status" value="1"/>
</dbReference>
<comment type="caution">
    <text evidence="2">The sequence shown here is derived from an EMBL/GenBank/DDBJ whole genome shotgun (WGS) entry which is preliminary data.</text>
</comment>
<protein>
    <recommendedName>
        <fullName evidence="4">Magnesium-dependent phosphatase-1</fullName>
    </recommendedName>
</protein>
<gene>
    <name evidence="2" type="ORF">CBR_g26273</name>
</gene>
<dbReference type="InterPro" id="IPR010036">
    <property type="entry name" value="MDP_1_eu_arc"/>
</dbReference>
<sequence length="519" mass="55505">MAVLRMAIPPRAAQVASPSTGRGIGSTVAHEGSIPRRHRRCALVVGKGGLAGEIDGVRCSLPLSHRERALEPRDVPRGRREEALQGGVRRRHFCVSLPLSVVLRAKAVATAIFPARTVTGVIIKLSATKIPAGRGGGAGGGGGCGCGGGGGGRHHPKRGALELRRSAAGNAIPVRIGYYCCRQLRAPPGGHRQARSRSRCGGIVGTAAVVAGSGSQSSRFFHVDPHVYARGSVFQSGINANALDAAFSPSLLSVCSRPPSSSAARSFICSWSSVCSRSSVCSCPSDWSRYSVCSRSSVCSWSSVCSFGSFDADFSPPQRELRWWNKGRNPDNESRSRDLPAVASTSSTGAGGRTSGVMPAKAFERAATLLRERDKLPSLVVVDLDYTVWPYWCECLPSRVHPHIYPDARGILEALHAAGVKLAVASRTPTPEIARVFLDKLKLTPLFADMQIYPSWTNKTEHFQKISRNTGIPYSEMLFFDDEDRNTITMSKLGVASILVDEGITLEALREGLDRFAAA</sequence>
<dbReference type="Gene3D" id="3.40.50.1000">
    <property type="entry name" value="HAD superfamily/HAD-like"/>
    <property type="match status" value="1"/>
</dbReference>
<dbReference type="Proteomes" id="UP000265515">
    <property type="component" value="Unassembled WGS sequence"/>
</dbReference>
<dbReference type="InterPro" id="IPR023214">
    <property type="entry name" value="HAD_sf"/>
</dbReference>
<keyword evidence="3" id="KW-1185">Reference proteome</keyword>
<dbReference type="GO" id="GO:0003993">
    <property type="term" value="F:acid phosphatase activity"/>
    <property type="evidence" value="ECO:0007669"/>
    <property type="project" value="TreeGrafter"/>
</dbReference>
<dbReference type="EMBL" id="BFEA01000290">
    <property type="protein sequence ID" value="GBG78240.1"/>
    <property type="molecule type" value="Genomic_DNA"/>
</dbReference>
<dbReference type="NCBIfam" id="TIGR01681">
    <property type="entry name" value="HAD-SF-IIIC"/>
    <property type="match status" value="1"/>
</dbReference>
<dbReference type="InterPro" id="IPR035679">
    <property type="entry name" value="MDP-1_euk"/>
</dbReference>
<dbReference type="SFLD" id="SFLDG01129">
    <property type="entry name" value="C1.5:_HAD__Beta-PGM__Phosphata"/>
    <property type="match status" value="1"/>
</dbReference>
<organism evidence="2 3">
    <name type="scientific">Chara braunii</name>
    <name type="common">Braun's stonewort</name>
    <dbReference type="NCBI Taxonomy" id="69332"/>
    <lineage>
        <taxon>Eukaryota</taxon>
        <taxon>Viridiplantae</taxon>
        <taxon>Streptophyta</taxon>
        <taxon>Charophyceae</taxon>
        <taxon>Charales</taxon>
        <taxon>Characeae</taxon>
        <taxon>Chara</taxon>
    </lineage>
</organism>
<dbReference type="CDD" id="cd07501">
    <property type="entry name" value="HAD_MDP-1_like"/>
    <property type="match status" value="1"/>
</dbReference>
<dbReference type="InterPro" id="IPR010033">
    <property type="entry name" value="HAD_SF_ppase_IIIC"/>
</dbReference>
<dbReference type="SFLD" id="SFLDG01131">
    <property type="entry name" value="C1.5.2:_MDP_Like"/>
    <property type="match status" value="1"/>
</dbReference>
<feature type="region of interest" description="Disordered" evidence="1">
    <location>
        <begin position="325"/>
        <end position="355"/>
    </location>
</feature>
<proteinExistence type="predicted"/>
<feature type="compositionally biased region" description="Basic and acidic residues" evidence="1">
    <location>
        <begin position="325"/>
        <end position="338"/>
    </location>
</feature>
<evidence type="ECO:0000256" key="1">
    <source>
        <dbReference type="SAM" id="MobiDB-lite"/>
    </source>
</evidence>
<dbReference type="OrthoDB" id="2865258at2759"/>
<name>A0A388L7F2_CHABU</name>
<evidence type="ECO:0008006" key="4">
    <source>
        <dbReference type="Google" id="ProtNLM"/>
    </source>
</evidence>
<dbReference type="PANTHER" id="PTHR17901">
    <property type="entry name" value="MAGNESIUM-DEPENDENT PHOSPHATASE 1 MDP1"/>
    <property type="match status" value="1"/>
</dbReference>
<evidence type="ECO:0000313" key="2">
    <source>
        <dbReference type="EMBL" id="GBG78240.1"/>
    </source>
</evidence>
<dbReference type="PANTHER" id="PTHR17901:SF14">
    <property type="entry name" value="MAGNESIUM-DEPENDENT PHOSPHATASE 1"/>
    <property type="match status" value="1"/>
</dbReference>
<accession>A0A388L7F2</accession>
<dbReference type="Gramene" id="GBG78240">
    <property type="protein sequence ID" value="GBG78240"/>
    <property type="gene ID" value="CBR_g26273"/>
</dbReference>
<evidence type="ECO:0000313" key="3">
    <source>
        <dbReference type="Proteomes" id="UP000265515"/>
    </source>
</evidence>